<reference evidence="3" key="2">
    <citation type="submission" date="2014-02" db="EMBL/GenBank/DDBJ databases">
        <title>Draft Genome Sequence of extremely halophilic bacteria Halorhodospira halochloris.</title>
        <authorList>
            <person name="Singh K.S."/>
        </authorList>
    </citation>
    <scope>NUCLEOTIDE SEQUENCE [LARGE SCALE GENOMIC DNA]</scope>
    <source>
        <strain evidence="3">A</strain>
    </source>
</reference>
<dbReference type="AlphaFoldDB" id="W8LA46"/>
<dbReference type="Proteomes" id="UP000019442">
    <property type="component" value="Chromosome"/>
</dbReference>
<evidence type="ECO:0000313" key="3">
    <source>
        <dbReference type="Proteomes" id="UP000019442"/>
    </source>
</evidence>
<evidence type="ECO:0000256" key="1">
    <source>
        <dbReference type="SAM" id="Coils"/>
    </source>
</evidence>
<keyword evidence="1" id="KW-0175">Coiled coil</keyword>
<sequence length="256" mass="29126">MTKPSTADDCQILQSYHAYYPVPTAAALWCGVPPKTIETLLQEAEPIEDGIFHHPEIACLDERCRVIHEAIEQDQLPCGRLGNGQLLHSQDPVPRAMRTIQRRDFKDWIEREFPADKPSLLFDAVERQRRSGISVETFLALKAEHDRLEKQLIKQKRRCKRLQGQKKSLKAHCHQLEEAQQHRPLGERAETTYLNIIAALMELLLPSPGDSSPAPRFRRQADVIEALLARHEGKPGLSQRTLQAKLAAANQRFRAS</sequence>
<dbReference type="HOGENOM" id="CLU_102169_0_0_6"/>
<dbReference type="RefSeq" id="WP_025281523.1">
    <property type="nucleotide sequence ID" value="NZ_CP007268.1"/>
</dbReference>
<keyword evidence="3" id="KW-1185">Reference proteome</keyword>
<dbReference type="EMBL" id="CP007268">
    <property type="protein sequence ID" value="AHK80675.1"/>
    <property type="molecule type" value="Genomic_DNA"/>
</dbReference>
<feature type="coiled-coil region" evidence="1">
    <location>
        <begin position="138"/>
        <end position="179"/>
    </location>
</feature>
<dbReference type="KEGG" id="hhc:M911_07890"/>
<dbReference type="OrthoDB" id="5773058at2"/>
<gene>
    <name evidence="2" type="ORF">M911_07890</name>
</gene>
<name>W8LA46_9GAMM</name>
<proteinExistence type="predicted"/>
<accession>W8LA46</accession>
<reference evidence="2 3" key="1">
    <citation type="journal article" date="2014" name="J Genomics">
        <title>Draft Genome Sequence of the Extremely Halophilic Phototrophic Purple Sulfur Bacterium Halorhodospira halochloris.</title>
        <authorList>
            <person name="Singh K.S."/>
            <person name="Kirksey J."/>
            <person name="Hoff W.D."/>
            <person name="Deole R."/>
        </authorList>
    </citation>
    <scope>NUCLEOTIDE SEQUENCE [LARGE SCALE GENOMIC DNA]</scope>
    <source>
        <strain evidence="2 3">A</strain>
    </source>
</reference>
<evidence type="ECO:0000313" key="2">
    <source>
        <dbReference type="EMBL" id="AHK80675.1"/>
    </source>
</evidence>
<protein>
    <submittedName>
        <fullName evidence="2">Uncharacterized protein</fullName>
    </submittedName>
</protein>
<organism evidence="2 3">
    <name type="scientific">Ectothiorhodospira haloalkaliphila</name>
    <dbReference type="NCBI Taxonomy" id="421628"/>
    <lineage>
        <taxon>Bacteria</taxon>
        <taxon>Pseudomonadati</taxon>
        <taxon>Pseudomonadota</taxon>
        <taxon>Gammaproteobacteria</taxon>
        <taxon>Chromatiales</taxon>
        <taxon>Ectothiorhodospiraceae</taxon>
        <taxon>Ectothiorhodospira</taxon>
    </lineage>
</organism>